<dbReference type="EMBL" id="QSVN01000002">
    <property type="protein sequence ID" value="RGO34631.1"/>
    <property type="molecule type" value="Genomic_DNA"/>
</dbReference>
<reference evidence="1 2" key="1">
    <citation type="submission" date="2018-08" db="EMBL/GenBank/DDBJ databases">
        <title>A genome reference for cultivated species of the human gut microbiota.</title>
        <authorList>
            <person name="Zou Y."/>
            <person name="Xue W."/>
            <person name="Luo G."/>
        </authorList>
    </citation>
    <scope>NUCLEOTIDE SEQUENCE [LARGE SCALE GENOMIC DNA]</scope>
    <source>
        <strain evidence="1 2">OM02-16</strain>
    </source>
</reference>
<organism evidence="1 2">
    <name type="scientific">Dorea longicatena</name>
    <dbReference type="NCBI Taxonomy" id="88431"/>
    <lineage>
        <taxon>Bacteria</taxon>
        <taxon>Bacillati</taxon>
        <taxon>Bacillota</taxon>
        <taxon>Clostridia</taxon>
        <taxon>Lachnospirales</taxon>
        <taxon>Lachnospiraceae</taxon>
        <taxon>Dorea</taxon>
    </lineage>
</organism>
<dbReference type="RefSeq" id="WP_117597503.1">
    <property type="nucleotide sequence ID" value="NZ_CABMEZ010000002.1"/>
</dbReference>
<dbReference type="Proteomes" id="UP000261285">
    <property type="component" value="Unassembled WGS sequence"/>
</dbReference>
<name>A0A3E5GJ34_9FIRM</name>
<dbReference type="AlphaFoldDB" id="A0A3E5GJ34"/>
<comment type="caution">
    <text evidence="1">The sequence shown here is derived from an EMBL/GenBank/DDBJ whole genome shotgun (WGS) entry which is preliminary data.</text>
</comment>
<accession>A0A3E5GJ34</accession>
<evidence type="ECO:0000313" key="1">
    <source>
        <dbReference type="EMBL" id="RGO34631.1"/>
    </source>
</evidence>
<protein>
    <submittedName>
        <fullName evidence="1">Uncharacterized protein</fullName>
    </submittedName>
</protein>
<evidence type="ECO:0000313" key="2">
    <source>
        <dbReference type="Proteomes" id="UP000261285"/>
    </source>
</evidence>
<proteinExistence type="predicted"/>
<sequence length="120" mass="14022">MEKTKSCKRKMRIAIGILLLEFAYMLFMGIGGVHATDETLPTVDGKLIHSIDHVEITSEMMNRYAKDMDPDIINRITEENGSCTPQEFLRAYTEQDPKFKKTLKKKYDITTQEDDFYDYR</sequence>
<gene>
    <name evidence="1" type="ORF">DXB16_03860</name>
</gene>